<gene>
    <name evidence="1" type="ORF">DLJ46_24605</name>
</gene>
<evidence type="ECO:0000313" key="2">
    <source>
        <dbReference type="Proteomes" id="UP000245683"/>
    </source>
</evidence>
<sequence>MPFGERVLAHRTYPEPAATLFGPDGRRVLAERPGVAVRVDAGNLLVFADPLTSGEDDRSVAGVGAESGKVVELGQLTDVRGESYSWNTSVIACGAAKEFVLHRFAPAE</sequence>
<reference evidence="2" key="1">
    <citation type="submission" date="2018-05" db="EMBL/GenBank/DDBJ databases">
        <title>Micromonospora globispora sp. nov. and Micromonospora rugosa sp. nov., isolated from marine sediment.</title>
        <authorList>
            <person name="Carro L."/>
            <person name="Aysel V."/>
            <person name="Cetin D."/>
            <person name="Igual J.M."/>
            <person name="Klenk H.-P."/>
            <person name="Trujillo M.E."/>
            <person name="Sahin N."/>
        </authorList>
    </citation>
    <scope>NUCLEOTIDE SEQUENCE [LARGE SCALE GENOMIC DNA]</scope>
    <source>
        <strain evidence="2">S2904</strain>
    </source>
</reference>
<name>A0A317JVC4_9ACTN</name>
<dbReference type="RefSeq" id="WP_109946958.1">
    <property type="nucleotide sequence ID" value="NZ_QGGF01000382.1"/>
</dbReference>
<dbReference type="OrthoDB" id="3333926at2"/>
<proteinExistence type="predicted"/>
<accession>A0A317JVC4</accession>
<protein>
    <submittedName>
        <fullName evidence="1">Uncharacterized protein</fullName>
    </submittedName>
</protein>
<dbReference type="AlphaFoldDB" id="A0A317JVC4"/>
<keyword evidence="2" id="KW-1185">Reference proteome</keyword>
<evidence type="ECO:0000313" key="1">
    <source>
        <dbReference type="EMBL" id="PWU44707.1"/>
    </source>
</evidence>
<dbReference type="Proteomes" id="UP000245683">
    <property type="component" value="Unassembled WGS sequence"/>
</dbReference>
<comment type="caution">
    <text evidence="1">The sequence shown here is derived from an EMBL/GenBank/DDBJ whole genome shotgun (WGS) entry which is preliminary data.</text>
</comment>
<dbReference type="EMBL" id="QGSV01000293">
    <property type="protein sequence ID" value="PWU44707.1"/>
    <property type="molecule type" value="Genomic_DNA"/>
</dbReference>
<organism evidence="1 2">
    <name type="scientific">Micromonospora globispora</name>
    <dbReference type="NCBI Taxonomy" id="1450148"/>
    <lineage>
        <taxon>Bacteria</taxon>
        <taxon>Bacillati</taxon>
        <taxon>Actinomycetota</taxon>
        <taxon>Actinomycetes</taxon>
        <taxon>Micromonosporales</taxon>
        <taxon>Micromonosporaceae</taxon>
        <taxon>Micromonospora</taxon>
    </lineage>
</organism>